<keyword evidence="6 11" id="KW-0829">Tyrosine-protein kinase</keyword>
<dbReference type="InterPro" id="IPR008266">
    <property type="entry name" value="Tyr_kinase_AS"/>
</dbReference>
<dbReference type="PRINTS" id="PR00109">
    <property type="entry name" value="TYRKINASE"/>
</dbReference>
<evidence type="ECO:0000256" key="12">
    <source>
        <dbReference type="SAM" id="MobiDB-lite"/>
    </source>
</evidence>
<sequence>MGCCLGKKSHAGANDTVKKGENIDVKDINAEIIEHSQTQGSNRYVPEPPTSPVPQTPTVLRLTYIALYDYDARTQEDLSFKKGEILEVNKEDLENDWWRARSRETGVEGFIPSNYVAPQLSLEAEDWYFGEIKRPEAEKILKTKPNEHGAFLVRESDKGGFALSMRDGDTVKHYKIRTSDEKTFFIAHNNQFESLVELIHHYSQNADGLCDVLKVPCVKVEKPQTVGLSHDTVDAWEIPRETLRLVKRLGQGNFGEVWEGVWNDTTAVAIKTLKPDTMNPKAFLEEAELMKKLIHPKLVQLYAICSKEEPIYIVTELMQKGSLLEYLRSDEGRKLKEADLIDMAAQIASGMAYLEKHNYVHRDLAARNILVGENNSVKVADFGLSRAVEDFYEAHEGAKFPIKWTAPEACLKNQFSIKSDVWAFGILLTELVTYGRVPYAGMNNKQVVEEVDRGYRMPKPSLCPDKLYDLMKACWKSEPLERPTFETLTWMLEDFYQNDSKQYKELAN</sequence>
<keyword evidence="1 9" id="KW-0728">SH3 domain</keyword>
<evidence type="ECO:0000256" key="4">
    <source>
        <dbReference type="ARBA" id="ARBA00022777"/>
    </source>
</evidence>
<evidence type="ECO:0000259" key="15">
    <source>
        <dbReference type="PROSITE" id="PS50011"/>
    </source>
</evidence>
<dbReference type="InterPro" id="IPR036860">
    <property type="entry name" value="SH2_dom_sf"/>
</dbReference>
<dbReference type="Pfam" id="PF07714">
    <property type="entry name" value="PK_Tyr_Ser-Thr"/>
    <property type="match status" value="1"/>
</dbReference>
<dbReference type="InterPro" id="IPR001452">
    <property type="entry name" value="SH3_domain"/>
</dbReference>
<protein>
    <recommendedName>
        <fullName evidence="11">Tyrosine-protein kinase</fullName>
        <ecNumber evidence="11">2.7.10.2</ecNumber>
    </recommendedName>
</protein>
<dbReference type="PROSITE" id="PS50001">
    <property type="entry name" value="SH2"/>
    <property type="match status" value="1"/>
</dbReference>
<evidence type="ECO:0000259" key="13">
    <source>
        <dbReference type="PROSITE" id="PS50001"/>
    </source>
</evidence>
<dbReference type="PROSITE" id="PS00107">
    <property type="entry name" value="PROTEIN_KINASE_ATP"/>
    <property type="match status" value="1"/>
</dbReference>
<evidence type="ECO:0000256" key="7">
    <source>
        <dbReference type="ARBA" id="ARBA00051245"/>
    </source>
</evidence>
<dbReference type="Proteomes" id="UP001159427">
    <property type="component" value="Unassembled WGS sequence"/>
</dbReference>
<evidence type="ECO:0000259" key="14">
    <source>
        <dbReference type="PROSITE" id="PS50002"/>
    </source>
</evidence>
<dbReference type="EMBL" id="CALNXI010000030">
    <property type="protein sequence ID" value="CAH3015835.1"/>
    <property type="molecule type" value="Genomic_DNA"/>
</dbReference>
<comment type="caution">
    <text evidence="16">The sequence shown here is derived from an EMBL/GenBank/DDBJ whole genome shotgun (WGS) entry which is preliminary data.</text>
</comment>
<evidence type="ECO:0000256" key="3">
    <source>
        <dbReference type="ARBA" id="ARBA00022741"/>
    </source>
</evidence>
<dbReference type="InterPro" id="IPR020635">
    <property type="entry name" value="Tyr_kinase_cat_dom"/>
</dbReference>
<dbReference type="SUPFAM" id="SSF50044">
    <property type="entry name" value="SH3-domain"/>
    <property type="match status" value="1"/>
</dbReference>
<dbReference type="Gene3D" id="2.30.30.40">
    <property type="entry name" value="SH3 Domains"/>
    <property type="match status" value="1"/>
</dbReference>
<dbReference type="Pfam" id="PF00018">
    <property type="entry name" value="SH3_1"/>
    <property type="match status" value="1"/>
</dbReference>
<dbReference type="InterPro" id="IPR017441">
    <property type="entry name" value="Protein_kinase_ATP_BS"/>
</dbReference>
<dbReference type="InterPro" id="IPR000719">
    <property type="entry name" value="Prot_kinase_dom"/>
</dbReference>
<dbReference type="InterPro" id="IPR050198">
    <property type="entry name" value="Non-receptor_tyrosine_kinases"/>
</dbReference>
<gene>
    <name evidence="16" type="ORF">PEVE_00022590</name>
</gene>
<dbReference type="PROSITE" id="PS00109">
    <property type="entry name" value="PROTEIN_KINASE_TYR"/>
    <property type="match status" value="1"/>
</dbReference>
<evidence type="ECO:0000256" key="10">
    <source>
        <dbReference type="PROSITE-ProRule" id="PRU10141"/>
    </source>
</evidence>
<feature type="compositionally biased region" description="Pro residues" evidence="12">
    <location>
        <begin position="46"/>
        <end position="55"/>
    </location>
</feature>
<proteinExistence type="inferred from homology"/>
<dbReference type="SUPFAM" id="SSF55550">
    <property type="entry name" value="SH2 domain"/>
    <property type="match status" value="1"/>
</dbReference>
<dbReference type="InterPro" id="IPR001245">
    <property type="entry name" value="Ser-Thr/Tyr_kinase_cat_dom"/>
</dbReference>
<dbReference type="PRINTS" id="PR00401">
    <property type="entry name" value="SH2DOMAIN"/>
</dbReference>
<dbReference type="Pfam" id="PF00017">
    <property type="entry name" value="SH2"/>
    <property type="match status" value="1"/>
</dbReference>
<evidence type="ECO:0000256" key="1">
    <source>
        <dbReference type="ARBA" id="ARBA00022443"/>
    </source>
</evidence>
<keyword evidence="17" id="KW-1185">Reference proteome</keyword>
<comment type="catalytic activity">
    <reaction evidence="7 11">
        <text>L-tyrosyl-[protein] + ATP = O-phospho-L-tyrosyl-[protein] + ADP + H(+)</text>
        <dbReference type="Rhea" id="RHEA:10596"/>
        <dbReference type="Rhea" id="RHEA-COMP:10136"/>
        <dbReference type="Rhea" id="RHEA-COMP:20101"/>
        <dbReference type="ChEBI" id="CHEBI:15378"/>
        <dbReference type="ChEBI" id="CHEBI:30616"/>
        <dbReference type="ChEBI" id="CHEBI:46858"/>
        <dbReference type="ChEBI" id="CHEBI:61978"/>
        <dbReference type="ChEBI" id="CHEBI:456216"/>
        <dbReference type="EC" id="2.7.10.2"/>
    </reaction>
</comment>
<reference evidence="16 17" key="1">
    <citation type="submission" date="2022-05" db="EMBL/GenBank/DDBJ databases">
        <authorList>
            <consortium name="Genoscope - CEA"/>
            <person name="William W."/>
        </authorList>
    </citation>
    <scope>NUCLEOTIDE SEQUENCE [LARGE SCALE GENOMIC DNA]</scope>
</reference>
<evidence type="ECO:0000256" key="8">
    <source>
        <dbReference type="PROSITE-ProRule" id="PRU00191"/>
    </source>
</evidence>
<accession>A0ABN8LFH1</accession>
<dbReference type="CDD" id="cd11845">
    <property type="entry name" value="SH3_Src_like"/>
    <property type="match status" value="1"/>
</dbReference>
<dbReference type="SMART" id="SM00219">
    <property type="entry name" value="TyrKc"/>
    <property type="match status" value="1"/>
</dbReference>
<dbReference type="InterPro" id="IPR011009">
    <property type="entry name" value="Kinase-like_dom_sf"/>
</dbReference>
<dbReference type="SMART" id="SM00220">
    <property type="entry name" value="S_TKc"/>
    <property type="match status" value="1"/>
</dbReference>
<keyword evidence="2 11" id="KW-0808">Transferase</keyword>
<dbReference type="Gene3D" id="1.10.510.10">
    <property type="entry name" value="Transferase(Phosphotransferase) domain 1"/>
    <property type="match status" value="1"/>
</dbReference>
<dbReference type="SMART" id="SM00326">
    <property type="entry name" value="SH3"/>
    <property type="match status" value="1"/>
</dbReference>
<feature type="domain" description="Protein kinase" evidence="15">
    <location>
        <begin position="243"/>
        <end position="496"/>
    </location>
</feature>
<keyword evidence="5 10" id="KW-0067">ATP-binding</keyword>
<dbReference type="PRINTS" id="PR00452">
    <property type="entry name" value="SH3DOMAIN"/>
</dbReference>
<dbReference type="PROSITE" id="PS50002">
    <property type="entry name" value="SH3"/>
    <property type="match status" value="1"/>
</dbReference>
<evidence type="ECO:0000313" key="16">
    <source>
        <dbReference type="EMBL" id="CAH3015835.1"/>
    </source>
</evidence>
<dbReference type="InterPro" id="IPR036028">
    <property type="entry name" value="SH3-like_dom_sf"/>
</dbReference>
<comment type="similarity">
    <text evidence="11">Belongs to the protein kinase superfamily. Tyr protein kinase family.</text>
</comment>
<feature type="binding site" evidence="10">
    <location>
        <position position="271"/>
    </location>
    <ligand>
        <name>ATP</name>
        <dbReference type="ChEBI" id="CHEBI:30616"/>
    </ligand>
</feature>
<keyword evidence="8" id="KW-0727">SH2 domain</keyword>
<feature type="domain" description="SH2" evidence="13">
    <location>
        <begin position="127"/>
        <end position="217"/>
    </location>
</feature>
<name>A0ABN8LFH1_9CNID</name>
<evidence type="ECO:0000256" key="6">
    <source>
        <dbReference type="ARBA" id="ARBA00023137"/>
    </source>
</evidence>
<keyword evidence="4 11" id="KW-0418">Kinase</keyword>
<dbReference type="Gene3D" id="3.30.505.10">
    <property type="entry name" value="SH2 domain"/>
    <property type="match status" value="1"/>
</dbReference>
<dbReference type="Gene3D" id="3.30.200.20">
    <property type="entry name" value="Phosphorylase Kinase, domain 1"/>
    <property type="match status" value="1"/>
</dbReference>
<evidence type="ECO:0000256" key="2">
    <source>
        <dbReference type="ARBA" id="ARBA00022679"/>
    </source>
</evidence>
<feature type="domain" description="SH3" evidence="14">
    <location>
        <begin position="59"/>
        <end position="121"/>
    </location>
</feature>
<dbReference type="PANTHER" id="PTHR24418">
    <property type="entry name" value="TYROSINE-PROTEIN KINASE"/>
    <property type="match status" value="1"/>
</dbReference>
<keyword evidence="3 10" id="KW-0547">Nucleotide-binding</keyword>
<evidence type="ECO:0000256" key="11">
    <source>
        <dbReference type="RuleBase" id="RU362096"/>
    </source>
</evidence>
<dbReference type="EC" id="2.7.10.2" evidence="11"/>
<dbReference type="InterPro" id="IPR000980">
    <property type="entry name" value="SH2"/>
</dbReference>
<evidence type="ECO:0000256" key="5">
    <source>
        <dbReference type="ARBA" id="ARBA00022840"/>
    </source>
</evidence>
<dbReference type="PROSITE" id="PS50011">
    <property type="entry name" value="PROTEIN_KINASE_DOM"/>
    <property type="match status" value="1"/>
</dbReference>
<evidence type="ECO:0000313" key="17">
    <source>
        <dbReference type="Proteomes" id="UP001159427"/>
    </source>
</evidence>
<organism evidence="16 17">
    <name type="scientific">Porites evermanni</name>
    <dbReference type="NCBI Taxonomy" id="104178"/>
    <lineage>
        <taxon>Eukaryota</taxon>
        <taxon>Metazoa</taxon>
        <taxon>Cnidaria</taxon>
        <taxon>Anthozoa</taxon>
        <taxon>Hexacorallia</taxon>
        <taxon>Scleractinia</taxon>
        <taxon>Fungiina</taxon>
        <taxon>Poritidae</taxon>
        <taxon>Porites</taxon>
    </lineage>
</organism>
<feature type="region of interest" description="Disordered" evidence="12">
    <location>
        <begin position="36"/>
        <end position="56"/>
    </location>
</feature>
<dbReference type="SUPFAM" id="SSF56112">
    <property type="entry name" value="Protein kinase-like (PK-like)"/>
    <property type="match status" value="1"/>
</dbReference>
<dbReference type="SMART" id="SM00252">
    <property type="entry name" value="SH2"/>
    <property type="match status" value="1"/>
</dbReference>
<evidence type="ECO:0000256" key="9">
    <source>
        <dbReference type="PROSITE-ProRule" id="PRU00192"/>
    </source>
</evidence>